<dbReference type="Pfam" id="PF03810">
    <property type="entry name" value="IBN_N"/>
    <property type="match status" value="1"/>
</dbReference>
<keyword evidence="6" id="KW-1185">Reference proteome</keyword>
<dbReference type="AlphaFoldDB" id="B4H715"/>
<keyword evidence="3" id="KW-0539">Nucleus</keyword>
<dbReference type="GO" id="GO:0005635">
    <property type="term" value="C:nuclear envelope"/>
    <property type="evidence" value="ECO:0007669"/>
    <property type="project" value="TreeGrafter"/>
</dbReference>
<dbReference type="STRING" id="7234.B4H715"/>
<dbReference type="InterPro" id="IPR001494">
    <property type="entry name" value="Importin-beta_N"/>
</dbReference>
<dbReference type="PROSITE" id="PS50166">
    <property type="entry name" value="IMPORTIN_B_NT"/>
    <property type="match status" value="1"/>
</dbReference>
<organism evidence="6">
    <name type="scientific">Drosophila persimilis</name>
    <name type="common">Fruit fly</name>
    <dbReference type="NCBI Taxonomy" id="7234"/>
    <lineage>
        <taxon>Eukaryota</taxon>
        <taxon>Metazoa</taxon>
        <taxon>Ecdysozoa</taxon>
        <taxon>Arthropoda</taxon>
        <taxon>Hexapoda</taxon>
        <taxon>Insecta</taxon>
        <taxon>Pterygota</taxon>
        <taxon>Neoptera</taxon>
        <taxon>Endopterygota</taxon>
        <taxon>Diptera</taxon>
        <taxon>Brachycera</taxon>
        <taxon>Muscomorpha</taxon>
        <taxon>Ephydroidea</taxon>
        <taxon>Drosophilidae</taxon>
        <taxon>Drosophila</taxon>
        <taxon>Sophophora</taxon>
    </lineage>
</organism>
<dbReference type="GO" id="GO:0005829">
    <property type="term" value="C:cytosol"/>
    <property type="evidence" value="ECO:0007669"/>
    <property type="project" value="TreeGrafter"/>
</dbReference>
<comment type="subcellular location">
    <subcellularLocation>
        <location evidence="1">Nucleus</location>
    </subcellularLocation>
</comment>
<dbReference type="InterPro" id="IPR011989">
    <property type="entry name" value="ARM-like"/>
</dbReference>
<feature type="domain" description="Importin N-terminal" evidence="4">
    <location>
        <begin position="36"/>
        <end position="115"/>
    </location>
</feature>
<evidence type="ECO:0000313" key="5">
    <source>
        <dbReference type="EMBL" id="EDW33651.1"/>
    </source>
</evidence>
<evidence type="ECO:0000256" key="1">
    <source>
        <dbReference type="ARBA" id="ARBA00004123"/>
    </source>
</evidence>
<evidence type="ECO:0000256" key="3">
    <source>
        <dbReference type="ARBA" id="ARBA00023242"/>
    </source>
</evidence>
<reference evidence="5 6" key="1">
    <citation type="journal article" date="2007" name="Nature">
        <title>Evolution of genes and genomes on the Drosophila phylogeny.</title>
        <authorList>
            <consortium name="Drosophila 12 Genomes Consortium"/>
            <person name="Clark A.G."/>
            <person name="Eisen M.B."/>
            <person name="Smith D.R."/>
            <person name="Bergman C.M."/>
            <person name="Oliver B."/>
            <person name="Markow T.A."/>
            <person name="Kaufman T.C."/>
            <person name="Kellis M."/>
            <person name="Gelbart W."/>
            <person name="Iyer V.N."/>
            <person name="Pollard D.A."/>
            <person name="Sackton T.B."/>
            <person name="Larracuente A.M."/>
            <person name="Singh N.D."/>
            <person name="Abad J.P."/>
            <person name="Abt D.N."/>
            <person name="Adryan B."/>
            <person name="Aguade M."/>
            <person name="Akashi H."/>
            <person name="Anderson W.W."/>
            <person name="Aquadro C.F."/>
            <person name="Ardell D.H."/>
            <person name="Arguello R."/>
            <person name="Artieri C.G."/>
            <person name="Barbash D.A."/>
            <person name="Barker D."/>
            <person name="Barsanti P."/>
            <person name="Batterham P."/>
            <person name="Batzoglou S."/>
            <person name="Begun D."/>
            <person name="Bhutkar A."/>
            <person name="Blanco E."/>
            <person name="Bosak S.A."/>
            <person name="Bradley R.K."/>
            <person name="Brand A.D."/>
            <person name="Brent M.R."/>
            <person name="Brooks A.N."/>
            <person name="Brown R.H."/>
            <person name="Butlin R.K."/>
            <person name="Caggese C."/>
            <person name="Calvi B.R."/>
            <person name="Bernardo de Carvalho A."/>
            <person name="Caspi A."/>
            <person name="Castrezana S."/>
            <person name="Celniker S.E."/>
            <person name="Chang J.L."/>
            <person name="Chapple C."/>
            <person name="Chatterji S."/>
            <person name="Chinwalla A."/>
            <person name="Civetta A."/>
            <person name="Clifton S.W."/>
            <person name="Comeron J.M."/>
            <person name="Costello J.C."/>
            <person name="Coyne J.A."/>
            <person name="Daub J."/>
            <person name="David R.G."/>
            <person name="Delcher A.L."/>
            <person name="Delehaunty K."/>
            <person name="Do C.B."/>
            <person name="Ebling H."/>
            <person name="Edwards K."/>
            <person name="Eickbush T."/>
            <person name="Evans J.D."/>
            <person name="Filipski A."/>
            <person name="Findeiss S."/>
            <person name="Freyhult E."/>
            <person name="Fulton L."/>
            <person name="Fulton R."/>
            <person name="Garcia A.C."/>
            <person name="Gardiner A."/>
            <person name="Garfield D.A."/>
            <person name="Garvin B.E."/>
            <person name="Gibson G."/>
            <person name="Gilbert D."/>
            <person name="Gnerre S."/>
            <person name="Godfrey J."/>
            <person name="Good R."/>
            <person name="Gotea V."/>
            <person name="Gravely B."/>
            <person name="Greenberg A.J."/>
            <person name="Griffiths-Jones S."/>
            <person name="Gross S."/>
            <person name="Guigo R."/>
            <person name="Gustafson E.A."/>
            <person name="Haerty W."/>
            <person name="Hahn M.W."/>
            <person name="Halligan D.L."/>
            <person name="Halpern A.L."/>
            <person name="Halter G.M."/>
            <person name="Han M.V."/>
            <person name="Heger A."/>
            <person name="Hillier L."/>
            <person name="Hinrichs A.S."/>
            <person name="Holmes I."/>
            <person name="Hoskins R.A."/>
            <person name="Hubisz M.J."/>
            <person name="Hultmark D."/>
            <person name="Huntley M.A."/>
            <person name="Jaffe D.B."/>
            <person name="Jagadeeshan S."/>
            <person name="Jeck W.R."/>
            <person name="Johnson J."/>
            <person name="Jones C.D."/>
            <person name="Jordan W.C."/>
            <person name="Karpen G.H."/>
            <person name="Kataoka E."/>
            <person name="Keightley P.D."/>
            <person name="Kheradpour P."/>
            <person name="Kirkness E.F."/>
            <person name="Koerich L.B."/>
            <person name="Kristiansen K."/>
            <person name="Kudrna D."/>
            <person name="Kulathinal R.J."/>
            <person name="Kumar S."/>
            <person name="Kwok R."/>
            <person name="Lander E."/>
            <person name="Langley C.H."/>
            <person name="Lapoint R."/>
            <person name="Lazzaro B.P."/>
            <person name="Lee S.J."/>
            <person name="Levesque L."/>
            <person name="Li R."/>
            <person name="Lin C.F."/>
            <person name="Lin M.F."/>
            <person name="Lindblad-Toh K."/>
            <person name="Llopart A."/>
            <person name="Long M."/>
            <person name="Low L."/>
            <person name="Lozovsky E."/>
            <person name="Lu J."/>
            <person name="Luo M."/>
            <person name="Machado C.A."/>
            <person name="Makalowski W."/>
            <person name="Marzo M."/>
            <person name="Matsuda M."/>
            <person name="Matzkin L."/>
            <person name="McAllister B."/>
            <person name="McBride C.S."/>
            <person name="McKernan B."/>
            <person name="McKernan K."/>
            <person name="Mendez-Lago M."/>
            <person name="Minx P."/>
            <person name="Mollenhauer M.U."/>
            <person name="Montooth K."/>
            <person name="Mount S.M."/>
            <person name="Mu X."/>
            <person name="Myers E."/>
            <person name="Negre B."/>
            <person name="Newfeld S."/>
            <person name="Nielsen R."/>
            <person name="Noor M.A."/>
            <person name="O'Grady P."/>
            <person name="Pachter L."/>
            <person name="Papaceit M."/>
            <person name="Parisi M.J."/>
            <person name="Parisi M."/>
            <person name="Parts L."/>
            <person name="Pedersen J.S."/>
            <person name="Pesole G."/>
            <person name="Phillippy A.M."/>
            <person name="Ponting C.P."/>
            <person name="Pop M."/>
            <person name="Porcelli D."/>
            <person name="Powell J.R."/>
            <person name="Prohaska S."/>
            <person name="Pruitt K."/>
            <person name="Puig M."/>
            <person name="Quesneville H."/>
            <person name="Ram K.R."/>
            <person name="Rand D."/>
            <person name="Rasmussen M.D."/>
            <person name="Reed L.K."/>
            <person name="Reenan R."/>
            <person name="Reily A."/>
            <person name="Remington K.A."/>
            <person name="Rieger T.T."/>
            <person name="Ritchie M.G."/>
            <person name="Robin C."/>
            <person name="Rogers Y.H."/>
            <person name="Rohde C."/>
            <person name="Rozas J."/>
            <person name="Rubenfield M.J."/>
            <person name="Ruiz A."/>
            <person name="Russo S."/>
            <person name="Salzberg S.L."/>
            <person name="Sanchez-Gracia A."/>
            <person name="Saranga D.J."/>
            <person name="Sato H."/>
            <person name="Schaeffer S.W."/>
            <person name="Schatz M.C."/>
            <person name="Schlenke T."/>
            <person name="Schwartz R."/>
            <person name="Segarra C."/>
            <person name="Singh R.S."/>
            <person name="Sirot L."/>
            <person name="Sirota M."/>
            <person name="Sisneros N.B."/>
            <person name="Smith C.D."/>
            <person name="Smith T.F."/>
            <person name="Spieth J."/>
            <person name="Stage D.E."/>
            <person name="Stark A."/>
            <person name="Stephan W."/>
            <person name="Strausberg R.L."/>
            <person name="Strempel S."/>
            <person name="Sturgill D."/>
            <person name="Sutton G."/>
            <person name="Sutton G.G."/>
            <person name="Tao W."/>
            <person name="Teichmann S."/>
            <person name="Tobari Y.N."/>
            <person name="Tomimura Y."/>
            <person name="Tsolas J.M."/>
            <person name="Valente V.L."/>
            <person name="Venter E."/>
            <person name="Venter J.C."/>
            <person name="Vicario S."/>
            <person name="Vieira F.G."/>
            <person name="Vilella A.J."/>
            <person name="Villasante A."/>
            <person name="Walenz B."/>
            <person name="Wang J."/>
            <person name="Wasserman M."/>
            <person name="Watts T."/>
            <person name="Wilson D."/>
            <person name="Wilson R.K."/>
            <person name="Wing R.A."/>
            <person name="Wolfner M.F."/>
            <person name="Wong A."/>
            <person name="Wong G.K."/>
            <person name="Wu C.I."/>
            <person name="Wu G."/>
            <person name="Yamamoto D."/>
            <person name="Yang H.P."/>
            <person name="Yang S.P."/>
            <person name="Yorke J.A."/>
            <person name="Yoshida K."/>
            <person name="Zdobnov E."/>
            <person name="Zhang P."/>
            <person name="Zhang Y."/>
            <person name="Zimin A.V."/>
            <person name="Baldwin J."/>
            <person name="Abdouelleil A."/>
            <person name="Abdulkadir J."/>
            <person name="Abebe A."/>
            <person name="Abera B."/>
            <person name="Abreu J."/>
            <person name="Acer S.C."/>
            <person name="Aftuck L."/>
            <person name="Alexander A."/>
            <person name="An P."/>
            <person name="Anderson E."/>
            <person name="Anderson S."/>
            <person name="Arachi H."/>
            <person name="Azer M."/>
            <person name="Bachantsang P."/>
            <person name="Barry A."/>
            <person name="Bayul T."/>
            <person name="Berlin A."/>
            <person name="Bessette D."/>
            <person name="Bloom T."/>
            <person name="Blye J."/>
            <person name="Boguslavskiy L."/>
            <person name="Bonnet C."/>
            <person name="Boukhgalter B."/>
            <person name="Bourzgui I."/>
            <person name="Brown A."/>
            <person name="Cahill P."/>
            <person name="Channer S."/>
            <person name="Cheshatsang Y."/>
            <person name="Chuda L."/>
            <person name="Citroen M."/>
            <person name="Collymore A."/>
            <person name="Cooke P."/>
            <person name="Costello M."/>
            <person name="D'Aco K."/>
            <person name="Daza R."/>
            <person name="De Haan G."/>
            <person name="DeGray S."/>
            <person name="DeMaso C."/>
            <person name="Dhargay N."/>
            <person name="Dooley K."/>
            <person name="Dooley E."/>
            <person name="Doricent M."/>
            <person name="Dorje P."/>
            <person name="Dorjee K."/>
            <person name="Dupes A."/>
            <person name="Elong R."/>
            <person name="Falk J."/>
            <person name="Farina A."/>
            <person name="Faro S."/>
            <person name="Ferguson D."/>
            <person name="Fisher S."/>
            <person name="Foley C.D."/>
            <person name="Franke A."/>
            <person name="Friedrich D."/>
            <person name="Gadbois L."/>
            <person name="Gearin G."/>
            <person name="Gearin C.R."/>
            <person name="Giannoukos G."/>
            <person name="Goode T."/>
            <person name="Graham J."/>
            <person name="Grandbois E."/>
            <person name="Grewal S."/>
            <person name="Gyaltsen K."/>
            <person name="Hafez N."/>
            <person name="Hagos B."/>
            <person name="Hall J."/>
            <person name="Henson C."/>
            <person name="Hollinger A."/>
            <person name="Honan T."/>
            <person name="Huard M.D."/>
            <person name="Hughes L."/>
            <person name="Hurhula B."/>
            <person name="Husby M.E."/>
            <person name="Kamat A."/>
            <person name="Kanga B."/>
            <person name="Kashin S."/>
            <person name="Khazanovich D."/>
            <person name="Kisner P."/>
            <person name="Lance K."/>
            <person name="Lara M."/>
            <person name="Lee W."/>
            <person name="Lennon N."/>
            <person name="Letendre F."/>
            <person name="LeVine R."/>
            <person name="Lipovsky A."/>
            <person name="Liu X."/>
            <person name="Liu J."/>
            <person name="Liu S."/>
            <person name="Lokyitsang T."/>
            <person name="Lokyitsang Y."/>
            <person name="Lubonja R."/>
            <person name="Lui A."/>
            <person name="MacDonald P."/>
            <person name="Magnisalis V."/>
            <person name="Maru K."/>
            <person name="Matthews C."/>
            <person name="McCusker W."/>
            <person name="McDonough S."/>
            <person name="Mehta T."/>
            <person name="Meldrim J."/>
            <person name="Meneus L."/>
            <person name="Mihai O."/>
            <person name="Mihalev A."/>
            <person name="Mihova T."/>
            <person name="Mittelman R."/>
            <person name="Mlenga V."/>
            <person name="Montmayeur A."/>
            <person name="Mulrain L."/>
            <person name="Navidi A."/>
            <person name="Naylor J."/>
            <person name="Negash T."/>
            <person name="Nguyen T."/>
            <person name="Nguyen N."/>
            <person name="Nicol R."/>
            <person name="Norbu C."/>
            <person name="Norbu N."/>
            <person name="Novod N."/>
            <person name="O'Neill B."/>
            <person name="Osman S."/>
            <person name="Markiewicz E."/>
            <person name="Oyono O.L."/>
            <person name="Patti C."/>
            <person name="Phunkhang P."/>
            <person name="Pierre F."/>
            <person name="Priest M."/>
            <person name="Raghuraman S."/>
            <person name="Rege F."/>
            <person name="Reyes R."/>
            <person name="Rise C."/>
            <person name="Rogov P."/>
            <person name="Ross K."/>
            <person name="Ryan E."/>
            <person name="Settipalli S."/>
            <person name="Shea T."/>
            <person name="Sherpa N."/>
            <person name="Shi L."/>
            <person name="Shih D."/>
            <person name="Sparrow T."/>
            <person name="Spaulding J."/>
            <person name="Stalker J."/>
            <person name="Stange-Thomann N."/>
            <person name="Stavropoulos S."/>
            <person name="Stone C."/>
            <person name="Strader C."/>
            <person name="Tesfaye S."/>
            <person name="Thomson T."/>
            <person name="Thoulutsang Y."/>
            <person name="Thoulutsang D."/>
            <person name="Topham K."/>
            <person name="Topping I."/>
            <person name="Tsamla T."/>
            <person name="Vassiliev H."/>
            <person name="Vo A."/>
            <person name="Wangchuk T."/>
            <person name="Wangdi T."/>
            <person name="Weiand M."/>
            <person name="Wilkinson J."/>
            <person name="Wilson A."/>
            <person name="Yadav S."/>
            <person name="Young G."/>
            <person name="Yu Q."/>
            <person name="Zembek L."/>
            <person name="Zhong D."/>
            <person name="Zimmer A."/>
            <person name="Zwirko Z."/>
            <person name="Jaffe D.B."/>
            <person name="Alvarez P."/>
            <person name="Brockman W."/>
            <person name="Butler J."/>
            <person name="Chin C."/>
            <person name="Gnerre S."/>
            <person name="Grabherr M."/>
            <person name="Kleber M."/>
            <person name="Mauceli E."/>
            <person name="MacCallum I."/>
        </authorList>
    </citation>
    <scope>NUCLEOTIDE SEQUENCE [LARGE SCALE GENOMIC DNA]</scope>
    <source>
        <strain evidence="6">MSH-3 / Tucson 14011-0111.49</strain>
    </source>
</reference>
<dbReference type="InterPro" id="IPR016024">
    <property type="entry name" value="ARM-type_fold"/>
</dbReference>
<gene>
    <name evidence="5" type="primary">Dper\GL11764</name>
    <name evidence="5" type="ORF">Dper_GL11764</name>
</gene>
<dbReference type="PANTHER" id="PTHR10997:SF7">
    <property type="entry name" value="IMPORTIN-11"/>
    <property type="match status" value="1"/>
</dbReference>
<accession>B4H715</accession>
<dbReference type="SMART" id="SM00913">
    <property type="entry name" value="IBN_N"/>
    <property type="match status" value="1"/>
</dbReference>
<name>B4H715_DROPE</name>
<protein>
    <submittedName>
        <fullName evidence="5">GL11764</fullName>
    </submittedName>
</protein>
<dbReference type="SMR" id="B4H715"/>
<dbReference type="PhylomeDB" id="B4H715"/>
<dbReference type="GO" id="GO:0031267">
    <property type="term" value="F:small GTPase binding"/>
    <property type="evidence" value="ECO:0007669"/>
    <property type="project" value="InterPro"/>
</dbReference>
<dbReference type="GO" id="GO:0006606">
    <property type="term" value="P:protein import into nucleus"/>
    <property type="evidence" value="ECO:0007669"/>
    <property type="project" value="TreeGrafter"/>
</dbReference>
<dbReference type="OMA" id="PNICGIS"/>
<dbReference type="OrthoDB" id="361693at2759"/>
<dbReference type="Proteomes" id="UP000008744">
    <property type="component" value="Unassembled WGS sequence"/>
</dbReference>
<evidence type="ECO:0000313" key="6">
    <source>
        <dbReference type="Proteomes" id="UP000008744"/>
    </source>
</evidence>
<proteinExistence type="predicted"/>
<dbReference type="HOGENOM" id="CLU_003886_3_1_1"/>
<dbReference type="eggNOG" id="KOG1993">
    <property type="taxonomic scope" value="Eukaryota"/>
</dbReference>
<evidence type="ECO:0000256" key="2">
    <source>
        <dbReference type="ARBA" id="ARBA00022448"/>
    </source>
</evidence>
<dbReference type="SUPFAM" id="SSF48371">
    <property type="entry name" value="ARM repeat"/>
    <property type="match status" value="1"/>
</dbReference>
<dbReference type="PANTHER" id="PTHR10997">
    <property type="entry name" value="IMPORTIN-7, 8, 11"/>
    <property type="match status" value="1"/>
</dbReference>
<sequence>MAMATGTATTTTAVEQLVAQTLQAATNPSHEIVQKAEAQLSEWEQQPGFFPTIARLSVKLPGSAVDAEVALKVRWMAAVYLKNGIERYWRPNSRQELPAEQKQQIRDVLLQHYDAEEVPQVALQVAVLFGRLARTDYPRFWPDLLPTLMKQLQACSSETDAALQQRILLVLHYVIKALASRRLMAEQRAFEELGSQIFSYLAWDIWATLTGRFLQQVKSGEEAQALSALQRAYIVMRSLRKLIVYGCSKPYKSTDHMNFVEQLFQRLRQCLELRYELRMGPGPARASQLISELERFILKMMIALNELVERHSISFAQLV</sequence>
<dbReference type="Gene3D" id="1.25.10.10">
    <property type="entry name" value="Leucine-rich Repeat Variant"/>
    <property type="match status" value="1"/>
</dbReference>
<evidence type="ECO:0000259" key="4">
    <source>
        <dbReference type="PROSITE" id="PS50166"/>
    </source>
</evidence>
<keyword evidence="2" id="KW-0813">Transport</keyword>
<dbReference type="EMBL" id="CH479216">
    <property type="protein sequence ID" value="EDW33651.1"/>
    <property type="molecule type" value="Genomic_DNA"/>
</dbReference>